<accession>A0A1F5EHP8</accession>
<gene>
    <name evidence="1" type="ORF">A2442_03300</name>
</gene>
<evidence type="ECO:0000313" key="2">
    <source>
        <dbReference type="Proteomes" id="UP000179003"/>
    </source>
</evidence>
<protein>
    <recommendedName>
        <fullName evidence="3">Mannosyl-glycoprotein endo-beta-N-acetylglucosamidase-like domain-containing protein</fullName>
    </recommendedName>
</protein>
<comment type="caution">
    <text evidence="1">The sequence shown here is derived from an EMBL/GenBank/DDBJ whole genome shotgun (WGS) entry which is preliminary data.</text>
</comment>
<reference evidence="1 2" key="1">
    <citation type="journal article" date="2016" name="Nat. Commun.">
        <title>Thousands of microbial genomes shed light on interconnected biogeochemical processes in an aquifer system.</title>
        <authorList>
            <person name="Anantharaman K."/>
            <person name="Brown C.T."/>
            <person name="Hug L.A."/>
            <person name="Sharon I."/>
            <person name="Castelle C.J."/>
            <person name="Probst A.J."/>
            <person name="Thomas B.C."/>
            <person name="Singh A."/>
            <person name="Wilkins M.J."/>
            <person name="Karaoz U."/>
            <person name="Brodie E.L."/>
            <person name="Williams K.H."/>
            <person name="Hubbard S.S."/>
            <person name="Banfield J.F."/>
        </authorList>
    </citation>
    <scope>NUCLEOTIDE SEQUENCE [LARGE SCALE GENOMIC DNA]</scope>
</reference>
<proteinExistence type="predicted"/>
<dbReference type="AlphaFoldDB" id="A0A1F5EHP8"/>
<evidence type="ECO:0008006" key="3">
    <source>
        <dbReference type="Google" id="ProtNLM"/>
    </source>
</evidence>
<sequence>MRGLALIPMLTFPSPFLNFYQQLTVVVSQNNVADISVSINQEHAEKIDAYFAQRDMPLEGYGAKMVEEAEKNDIDWRLIPAIAIKESTAGKFACGYNPFGWASCKVKFHSWDHAIETIAYNLGGSNPATARYYEGTTTKEKLYHYNGSVIPAYTGEVLEFMELIEKQTVPKAEDISA</sequence>
<evidence type="ECO:0000313" key="1">
    <source>
        <dbReference type="EMBL" id="OGD66883.1"/>
    </source>
</evidence>
<name>A0A1F5EHP8_9BACT</name>
<organism evidence="1 2">
    <name type="scientific">Candidatus Campbellbacteria bacterium RIFOXYC2_FULL_35_25</name>
    <dbReference type="NCBI Taxonomy" id="1797582"/>
    <lineage>
        <taxon>Bacteria</taxon>
        <taxon>Candidatus Campbelliibacteriota</taxon>
    </lineage>
</organism>
<dbReference type="EMBL" id="MFAE01000012">
    <property type="protein sequence ID" value="OGD66883.1"/>
    <property type="molecule type" value="Genomic_DNA"/>
</dbReference>
<dbReference type="Proteomes" id="UP000179003">
    <property type="component" value="Unassembled WGS sequence"/>
</dbReference>